<dbReference type="Proteomes" id="UP000779507">
    <property type="component" value="Unassembled WGS sequence"/>
</dbReference>
<dbReference type="PANTHER" id="PTHR43135:SF3">
    <property type="entry name" value="ALPHA-D-RIBOSE 1-METHYLPHOSPHONATE 5-TRIPHOSPHATE DIPHOSPHATASE"/>
    <property type="match status" value="1"/>
</dbReference>
<sequence length="443" mass="46445">MRSFSLLRWALALLTAGPALAQTPAPNAIRAVKCGRLLDVRTGRIVANGVVLVQGETILQAGANLPIPAGAEVIDLGNALVLPGLIDAHTHLLQNYRPELGGDDNNMLLTVATLSTARRALLGAAMGREDLEAGITTVRDLGNSGHNGDVALRDAIAKGEVVGPRIVASTRALAAAGGQFGQLTPAAQALVAQEYVAISGVEEARRAVRQALYDGADCIKVIVNTDPRVVSLAEMKVIVEEAHREGRPVAAHAIGDEATRIAAEAGVNSIEHAYTVPDDVLKMMAAKKIFLVPTDYPAEFYTSAFPAPASATPEQRQQYQQGAQGFAAGNNKRLARAVKAGVRIAAGSDEYYQVPGKTRGQSSLQMFRAYAAAGLSPLEIIRAATLNGAELLGLKDKIGALAPGMAADLIAVEGDPLADITALEQVRFVMKGGKVVKNELRPK</sequence>
<feature type="domain" description="Amidohydrolase-related" evidence="2">
    <location>
        <begin position="80"/>
        <end position="436"/>
    </location>
</feature>
<dbReference type="InterPro" id="IPR057744">
    <property type="entry name" value="OTAase-like"/>
</dbReference>
<dbReference type="InterPro" id="IPR006680">
    <property type="entry name" value="Amidohydro-rel"/>
</dbReference>
<reference evidence="3 4" key="1">
    <citation type="submission" date="2020-05" db="EMBL/GenBank/DDBJ databases">
        <title>Genomic Encyclopedia of Type Strains, Phase IV (KMG-V): Genome sequencing to study the core and pangenomes of soil and plant-associated prokaryotes.</title>
        <authorList>
            <person name="Whitman W."/>
        </authorList>
    </citation>
    <scope>NUCLEOTIDE SEQUENCE [LARGE SCALE GENOMIC DNA]</scope>
    <source>
        <strain evidence="3 4">9A</strain>
    </source>
</reference>
<dbReference type="CDD" id="cd01299">
    <property type="entry name" value="Met_dep_hydrolase_A"/>
    <property type="match status" value="1"/>
</dbReference>
<evidence type="ECO:0000259" key="2">
    <source>
        <dbReference type="Pfam" id="PF01979"/>
    </source>
</evidence>
<dbReference type="InterPro" id="IPR032466">
    <property type="entry name" value="Metal_Hydrolase"/>
</dbReference>
<dbReference type="RefSeq" id="WP_173810734.1">
    <property type="nucleotide sequence ID" value="NZ_JABSNP010000013.1"/>
</dbReference>
<dbReference type="SUPFAM" id="SSF51556">
    <property type="entry name" value="Metallo-dependent hydrolases"/>
    <property type="match status" value="1"/>
</dbReference>
<dbReference type="Pfam" id="PF01979">
    <property type="entry name" value="Amidohydro_1"/>
    <property type="match status" value="1"/>
</dbReference>
<feature type="signal peptide" evidence="1">
    <location>
        <begin position="1"/>
        <end position="21"/>
    </location>
</feature>
<keyword evidence="1" id="KW-0732">Signal</keyword>
<dbReference type="PANTHER" id="PTHR43135">
    <property type="entry name" value="ALPHA-D-RIBOSE 1-METHYLPHOSPHONATE 5-TRIPHOSPHATE DIPHOSPHATASE"/>
    <property type="match status" value="1"/>
</dbReference>
<evidence type="ECO:0000313" key="4">
    <source>
        <dbReference type="Proteomes" id="UP000779507"/>
    </source>
</evidence>
<dbReference type="Gene3D" id="3.20.20.140">
    <property type="entry name" value="Metal-dependent hydrolases"/>
    <property type="match status" value="1"/>
</dbReference>
<protein>
    <submittedName>
        <fullName evidence="3">Imidazolonepropionase-like amidohydrolase</fullName>
    </submittedName>
</protein>
<keyword evidence="4" id="KW-1185">Reference proteome</keyword>
<dbReference type="InterPro" id="IPR051781">
    <property type="entry name" value="Metallo-dep_Hydrolase"/>
</dbReference>
<dbReference type="SUPFAM" id="SSF51338">
    <property type="entry name" value="Composite domain of metallo-dependent hydrolases"/>
    <property type="match status" value="1"/>
</dbReference>
<accession>A0ABX2FSC3</accession>
<name>A0ABX2FSC3_9BACT</name>
<gene>
    <name evidence="3" type="ORF">HNP98_002862</name>
</gene>
<dbReference type="EMBL" id="JABSNP010000013">
    <property type="protein sequence ID" value="NRT20024.1"/>
    <property type="molecule type" value="Genomic_DNA"/>
</dbReference>
<feature type="chain" id="PRO_5045146523" evidence="1">
    <location>
        <begin position="22"/>
        <end position="443"/>
    </location>
</feature>
<dbReference type="Gene3D" id="2.30.40.10">
    <property type="entry name" value="Urease, subunit C, domain 1"/>
    <property type="match status" value="1"/>
</dbReference>
<dbReference type="InterPro" id="IPR011059">
    <property type="entry name" value="Metal-dep_hydrolase_composite"/>
</dbReference>
<evidence type="ECO:0000256" key="1">
    <source>
        <dbReference type="SAM" id="SignalP"/>
    </source>
</evidence>
<evidence type="ECO:0000313" key="3">
    <source>
        <dbReference type="EMBL" id="NRT20024.1"/>
    </source>
</evidence>
<organism evidence="3 4">
    <name type="scientific">Hymenobacter caeli</name>
    <dbReference type="NCBI Taxonomy" id="2735894"/>
    <lineage>
        <taxon>Bacteria</taxon>
        <taxon>Pseudomonadati</taxon>
        <taxon>Bacteroidota</taxon>
        <taxon>Cytophagia</taxon>
        <taxon>Cytophagales</taxon>
        <taxon>Hymenobacteraceae</taxon>
        <taxon>Hymenobacter</taxon>
    </lineage>
</organism>
<comment type="caution">
    <text evidence="3">The sequence shown here is derived from an EMBL/GenBank/DDBJ whole genome shotgun (WGS) entry which is preliminary data.</text>
</comment>
<proteinExistence type="predicted"/>